<feature type="domain" description="Disease resistance protein At4g27190-like leucine-rich repeats" evidence="9">
    <location>
        <begin position="811"/>
        <end position="904"/>
    </location>
</feature>
<keyword evidence="4" id="KW-0547">Nucleotide-binding</keyword>
<evidence type="ECO:0008006" key="12">
    <source>
        <dbReference type="Google" id="ProtNLM"/>
    </source>
</evidence>
<dbReference type="Pfam" id="PF23247">
    <property type="entry name" value="LRR_RPS2"/>
    <property type="match status" value="1"/>
</dbReference>
<proteinExistence type="inferred from homology"/>
<gene>
    <name evidence="10" type="ORF">PIB30_070510</name>
</gene>
<keyword evidence="6" id="KW-0067">ATP-binding</keyword>
<keyword evidence="3" id="KW-0677">Repeat</keyword>
<comment type="similarity">
    <text evidence="1">Belongs to the disease resistance NB-LRR family.</text>
</comment>
<name>A0ABU6WN84_9FABA</name>
<dbReference type="Proteomes" id="UP001341840">
    <property type="component" value="Unassembled WGS sequence"/>
</dbReference>
<evidence type="ECO:0000313" key="10">
    <source>
        <dbReference type="EMBL" id="MED6186834.1"/>
    </source>
</evidence>
<reference evidence="10 11" key="1">
    <citation type="journal article" date="2023" name="Plants (Basel)">
        <title>Bridging the Gap: Combining Genomics and Transcriptomics Approaches to Understand Stylosanthes scabra, an Orphan Legume from the Brazilian Caatinga.</title>
        <authorList>
            <person name="Ferreira-Neto J.R.C."/>
            <person name="da Silva M.D."/>
            <person name="Binneck E."/>
            <person name="de Melo N.F."/>
            <person name="da Silva R.H."/>
            <person name="de Melo A.L.T.M."/>
            <person name="Pandolfi V."/>
            <person name="Bustamante F.O."/>
            <person name="Brasileiro-Vidal A.C."/>
            <person name="Benko-Iseppon A.M."/>
        </authorList>
    </citation>
    <scope>NUCLEOTIDE SEQUENCE [LARGE SCALE GENOMIC DNA]</scope>
    <source>
        <tissue evidence="10">Leaves</tissue>
    </source>
</reference>
<dbReference type="SUPFAM" id="SSF52540">
    <property type="entry name" value="P-loop containing nucleoside triphosphate hydrolases"/>
    <property type="match status" value="1"/>
</dbReference>
<protein>
    <recommendedName>
        <fullName evidence="12">NB-ARC domain-containing protein</fullName>
    </recommendedName>
</protein>
<accession>A0ABU6WN84</accession>
<evidence type="ECO:0000256" key="4">
    <source>
        <dbReference type="ARBA" id="ARBA00022741"/>
    </source>
</evidence>
<dbReference type="InterPro" id="IPR001611">
    <property type="entry name" value="Leu-rich_rpt"/>
</dbReference>
<dbReference type="InterPro" id="IPR002182">
    <property type="entry name" value="NB-ARC"/>
</dbReference>
<keyword evidence="2" id="KW-0433">Leucine-rich repeat</keyword>
<evidence type="ECO:0000259" key="8">
    <source>
        <dbReference type="Pfam" id="PF00931"/>
    </source>
</evidence>
<evidence type="ECO:0000256" key="6">
    <source>
        <dbReference type="ARBA" id="ARBA00022840"/>
    </source>
</evidence>
<evidence type="ECO:0000256" key="2">
    <source>
        <dbReference type="ARBA" id="ARBA00022614"/>
    </source>
</evidence>
<evidence type="ECO:0000256" key="1">
    <source>
        <dbReference type="ARBA" id="ARBA00008894"/>
    </source>
</evidence>
<dbReference type="Gene3D" id="3.80.10.10">
    <property type="entry name" value="Ribonuclease Inhibitor"/>
    <property type="match status" value="2"/>
</dbReference>
<evidence type="ECO:0000256" key="3">
    <source>
        <dbReference type="ARBA" id="ARBA00022737"/>
    </source>
</evidence>
<keyword evidence="7" id="KW-0175">Coiled coil</keyword>
<dbReference type="InterPro" id="IPR003591">
    <property type="entry name" value="Leu-rich_rpt_typical-subtyp"/>
</dbReference>
<organism evidence="10 11">
    <name type="scientific">Stylosanthes scabra</name>
    <dbReference type="NCBI Taxonomy" id="79078"/>
    <lineage>
        <taxon>Eukaryota</taxon>
        <taxon>Viridiplantae</taxon>
        <taxon>Streptophyta</taxon>
        <taxon>Embryophyta</taxon>
        <taxon>Tracheophyta</taxon>
        <taxon>Spermatophyta</taxon>
        <taxon>Magnoliopsida</taxon>
        <taxon>eudicotyledons</taxon>
        <taxon>Gunneridae</taxon>
        <taxon>Pentapetalae</taxon>
        <taxon>rosids</taxon>
        <taxon>fabids</taxon>
        <taxon>Fabales</taxon>
        <taxon>Fabaceae</taxon>
        <taxon>Papilionoideae</taxon>
        <taxon>50 kb inversion clade</taxon>
        <taxon>dalbergioids sensu lato</taxon>
        <taxon>Dalbergieae</taxon>
        <taxon>Pterocarpus clade</taxon>
        <taxon>Stylosanthes</taxon>
    </lineage>
</organism>
<feature type="domain" description="NB-ARC" evidence="8">
    <location>
        <begin position="207"/>
        <end position="363"/>
    </location>
</feature>
<dbReference type="Gene3D" id="1.10.8.430">
    <property type="entry name" value="Helical domain of apoptotic protease-activating factors"/>
    <property type="match status" value="1"/>
</dbReference>
<dbReference type="EMBL" id="JASCZI010182038">
    <property type="protein sequence ID" value="MED6186834.1"/>
    <property type="molecule type" value="Genomic_DNA"/>
</dbReference>
<comment type="caution">
    <text evidence="10">The sequence shown here is derived from an EMBL/GenBank/DDBJ whole genome shotgun (WGS) entry which is preliminary data.</text>
</comment>
<dbReference type="InterPro" id="IPR057135">
    <property type="entry name" value="At4g27190-like_LRR"/>
</dbReference>
<dbReference type="InterPro" id="IPR050905">
    <property type="entry name" value="Plant_NBS-LRR"/>
</dbReference>
<dbReference type="Pfam" id="PF00931">
    <property type="entry name" value="NB-ARC"/>
    <property type="match status" value="1"/>
</dbReference>
<dbReference type="Gene3D" id="3.40.50.300">
    <property type="entry name" value="P-loop containing nucleotide triphosphate hydrolases"/>
    <property type="match status" value="1"/>
</dbReference>
<keyword evidence="11" id="KW-1185">Reference proteome</keyword>
<dbReference type="Pfam" id="PF13855">
    <property type="entry name" value="LRR_8"/>
    <property type="match status" value="1"/>
</dbReference>
<feature type="coiled-coil region" evidence="7">
    <location>
        <begin position="112"/>
        <end position="165"/>
    </location>
</feature>
<dbReference type="PROSITE" id="PS51450">
    <property type="entry name" value="LRR"/>
    <property type="match status" value="1"/>
</dbReference>
<dbReference type="PANTHER" id="PTHR33463:SF187">
    <property type="entry name" value="AND NB-ARC DOMAIN DISEASE RESISTANCE PROTEIN, PUTATIVE-RELATED"/>
    <property type="match status" value="1"/>
</dbReference>
<evidence type="ECO:0000259" key="9">
    <source>
        <dbReference type="Pfam" id="PF23247"/>
    </source>
</evidence>
<dbReference type="SUPFAM" id="SSF52058">
    <property type="entry name" value="L domain-like"/>
    <property type="match status" value="1"/>
</dbReference>
<dbReference type="SMART" id="SM00369">
    <property type="entry name" value="LRR_TYP"/>
    <property type="match status" value="4"/>
</dbReference>
<sequence>MTMTTTGIKLLKKKVKLNFKHLNKRFKGGISRIREHLGTKKGTGNIELCPSSAQSLATLEPPNEFKSLQVSGDHQNTITVCVDGSIGQSDIAGPSNRVEGFPLSNEIVGSGNSAFETRIKELLDELRDQEEQLQDYLPWLEYCGENREREEAHDWLKEMEGLKQEANQVIELQDPPKKTDDLISKLSHMKYGMSFSWMSQHFREMRDLLRDDNVFFIGVCGMGGVGKTWLVTHFKNQIRRNKSFNFENVFWVTVSQDFSILKLQNSIAKRIDMKLDDDDEITDRAEILSCALEKIERSVLILEDVWNYIDLQKVGIPLRENGIKLILTSRLHHVFQQMNCPTRNLIQMTPLYGEIEGWELFLLKLGCNGRPATLCDEVENTARSVVKMCENLPLGINVMARLMKGANNDINIWKHTLSKLENSAMPEDMEKEVLKVLKRSYDHLADTTIQSYFLQHALYSDVAAEVFTMNLLDEGLIQSMRSLENILEEGQAILAKLHSHSLIYLSSEGYRDYWCMNGLLRDMASDIVKGKFMLRCKKGLKDIPEMKEWAPHLEKVSLMDNSIQKIPEGTSPQCQHLSTLNLSSNMITHIPDCFFDHLKALSLLDLSYNRELTSLPKSLSALMCLKSLLLEGCFSLKSVPPLGNLQELLRLVISGTSIKQVPDGLEKLAKLRWLDLSHNTQLECVAWSMIFALTNLQYLNLLRTCITGIEIVQGMMSSSLEYFLGSFRDAKNFTDFVENILNRDGGVKYYDIRFPTPFLFHEPHILENRVIAGNFKGFELLLPHDLDELIIEFNQERSGDLCGAFSFKAASSLRKIDVRDCPKVERLCCLCIHCSFCQHLQNLQSLVLSDLGRLHAIWGEDDEFIGLPNLSHLKIMYCTRIRSLMSAASLAKFPKLESIDVYKCPAMKDIFATGMSKDDPDVTITLPKSFKELKLDGLPELVGVTVCSSIIVCESPPTVKVRFCDILRQSHIRYKSSPSASESIIYFTKLYD</sequence>
<dbReference type="InterPro" id="IPR027417">
    <property type="entry name" value="P-loop_NTPase"/>
</dbReference>
<dbReference type="InterPro" id="IPR032675">
    <property type="entry name" value="LRR_dom_sf"/>
</dbReference>
<dbReference type="InterPro" id="IPR042197">
    <property type="entry name" value="Apaf_helical"/>
</dbReference>
<evidence type="ECO:0000256" key="5">
    <source>
        <dbReference type="ARBA" id="ARBA00022821"/>
    </source>
</evidence>
<dbReference type="PRINTS" id="PR00364">
    <property type="entry name" value="DISEASERSIST"/>
</dbReference>
<evidence type="ECO:0000313" key="11">
    <source>
        <dbReference type="Proteomes" id="UP001341840"/>
    </source>
</evidence>
<dbReference type="PANTHER" id="PTHR33463">
    <property type="entry name" value="NB-ARC DOMAIN-CONTAINING PROTEIN-RELATED"/>
    <property type="match status" value="1"/>
</dbReference>
<evidence type="ECO:0000256" key="7">
    <source>
        <dbReference type="SAM" id="Coils"/>
    </source>
</evidence>
<keyword evidence="5" id="KW-0611">Plant defense</keyword>